<dbReference type="OrthoDB" id="19344at2759"/>
<dbReference type="Proteomes" id="UP000578531">
    <property type="component" value="Unassembled WGS sequence"/>
</dbReference>
<dbReference type="GeneID" id="59287341"/>
<organism evidence="7 8">
    <name type="scientific">Letharia columbiana</name>
    <dbReference type="NCBI Taxonomy" id="112416"/>
    <lineage>
        <taxon>Eukaryota</taxon>
        <taxon>Fungi</taxon>
        <taxon>Dikarya</taxon>
        <taxon>Ascomycota</taxon>
        <taxon>Pezizomycotina</taxon>
        <taxon>Lecanoromycetes</taxon>
        <taxon>OSLEUM clade</taxon>
        <taxon>Lecanoromycetidae</taxon>
        <taxon>Lecanorales</taxon>
        <taxon>Lecanorineae</taxon>
        <taxon>Parmeliaceae</taxon>
        <taxon>Letharia</taxon>
    </lineage>
</organism>
<feature type="compositionally biased region" description="Basic and acidic residues" evidence="5">
    <location>
        <begin position="295"/>
        <end position="306"/>
    </location>
</feature>
<evidence type="ECO:0000313" key="7">
    <source>
        <dbReference type="EMBL" id="KAF6236051.1"/>
    </source>
</evidence>
<feature type="transmembrane region" description="Helical" evidence="6">
    <location>
        <begin position="172"/>
        <end position="190"/>
    </location>
</feature>
<feature type="transmembrane region" description="Helical" evidence="6">
    <location>
        <begin position="22"/>
        <end position="41"/>
    </location>
</feature>
<keyword evidence="8" id="KW-1185">Reference proteome</keyword>
<evidence type="ECO:0000256" key="2">
    <source>
        <dbReference type="ARBA" id="ARBA00022692"/>
    </source>
</evidence>
<dbReference type="PANTHER" id="PTHR16201:SF11">
    <property type="entry name" value="PQ-LOOP REPEAT-CONTAINING PROTEIN"/>
    <property type="match status" value="1"/>
</dbReference>
<dbReference type="PANTHER" id="PTHR16201">
    <property type="entry name" value="SEVEN TRANSMEMBRANE PROTEIN 1-RELATED"/>
    <property type="match status" value="1"/>
</dbReference>
<dbReference type="Pfam" id="PF04193">
    <property type="entry name" value="PQ-loop"/>
    <property type="match status" value="2"/>
</dbReference>
<dbReference type="Gene3D" id="1.20.1280.290">
    <property type="match status" value="1"/>
</dbReference>
<reference evidence="7 8" key="1">
    <citation type="journal article" date="2020" name="Genomics">
        <title>Complete, high-quality genomes from long-read metagenomic sequencing of two wolf lichen thalli reveals enigmatic genome architecture.</title>
        <authorList>
            <person name="McKenzie S.K."/>
            <person name="Walston R.F."/>
            <person name="Allen J.L."/>
        </authorList>
    </citation>
    <scope>NUCLEOTIDE SEQUENCE [LARGE SCALE GENOMIC DNA]</scope>
    <source>
        <strain evidence="7">WasteWater2</strain>
    </source>
</reference>
<keyword evidence="2 6" id="KW-0812">Transmembrane</keyword>
<evidence type="ECO:0008006" key="9">
    <source>
        <dbReference type="Google" id="ProtNLM"/>
    </source>
</evidence>
<feature type="transmembrane region" description="Helical" evidence="6">
    <location>
        <begin position="144"/>
        <end position="166"/>
    </location>
</feature>
<proteinExistence type="predicted"/>
<feature type="region of interest" description="Disordered" evidence="5">
    <location>
        <begin position="286"/>
        <end position="306"/>
    </location>
</feature>
<comment type="subcellular location">
    <subcellularLocation>
        <location evidence="1">Membrane</location>
        <topology evidence="1">Multi-pass membrane protein</topology>
    </subcellularLocation>
</comment>
<comment type="caution">
    <text evidence="7">The sequence shown here is derived from an EMBL/GenBank/DDBJ whole genome shotgun (WGS) entry which is preliminary data.</text>
</comment>
<name>A0A8H6FWE5_9LECA</name>
<dbReference type="RefSeq" id="XP_037165403.1">
    <property type="nucleotide sequence ID" value="XM_037307594.1"/>
</dbReference>
<feature type="transmembrane region" description="Helical" evidence="6">
    <location>
        <begin position="211"/>
        <end position="230"/>
    </location>
</feature>
<keyword evidence="4 6" id="KW-0472">Membrane</keyword>
<keyword evidence="3 6" id="KW-1133">Transmembrane helix</keyword>
<dbReference type="InterPro" id="IPR006603">
    <property type="entry name" value="PQ-loop_rpt"/>
</dbReference>
<evidence type="ECO:0000256" key="4">
    <source>
        <dbReference type="ARBA" id="ARBA00023136"/>
    </source>
</evidence>
<dbReference type="GO" id="GO:0016020">
    <property type="term" value="C:membrane"/>
    <property type="evidence" value="ECO:0007669"/>
    <property type="project" value="UniProtKB-SubCell"/>
</dbReference>
<sequence>MGSYEIDQPVSGACVDLSSPNIFNFILSILILLGILVSYLPQHHRIISRRSSAGISPYFVLLGTTSGTCAFANILTLPASRRDLACCRELSGFECVAGALGIAQVGVQWSCFMVILFLFLLFFPRTPSDAKSKDEPTYRLAITVFLTSIVHLVLTFLVSVIIIYLYRSRLASWAHFLGIFGTCLAAIQFLPQIWTTWKLQEMGSLSIPMMCIQTPGSFVWVGSLAARFGWEGWSTWGIYLVTGVLQGCLLVMGITFELRARKKGKAGLGGVAGGSNEHANQIIGNGHGYADGDEDHERTGLLGNER</sequence>
<dbReference type="SMART" id="SM00679">
    <property type="entry name" value="CTNS"/>
    <property type="match status" value="2"/>
</dbReference>
<feature type="transmembrane region" description="Helical" evidence="6">
    <location>
        <begin position="96"/>
        <end position="123"/>
    </location>
</feature>
<protein>
    <recommendedName>
        <fullName evidence="9">PQ loop repeat protein</fullName>
    </recommendedName>
</protein>
<evidence type="ECO:0000256" key="1">
    <source>
        <dbReference type="ARBA" id="ARBA00004141"/>
    </source>
</evidence>
<evidence type="ECO:0000313" key="8">
    <source>
        <dbReference type="Proteomes" id="UP000578531"/>
    </source>
</evidence>
<dbReference type="EMBL" id="JACCJC010000021">
    <property type="protein sequence ID" value="KAF6236051.1"/>
    <property type="molecule type" value="Genomic_DNA"/>
</dbReference>
<feature type="transmembrane region" description="Helical" evidence="6">
    <location>
        <begin position="236"/>
        <end position="256"/>
    </location>
</feature>
<dbReference type="InterPro" id="IPR051415">
    <property type="entry name" value="LAAT-1"/>
</dbReference>
<dbReference type="AlphaFoldDB" id="A0A8H6FWE5"/>
<evidence type="ECO:0000256" key="3">
    <source>
        <dbReference type="ARBA" id="ARBA00022989"/>
    </source>
</evidence>
<feature type="transmembrane region" description="Helical" evidence="6">
    <location>
        <begin position="53"/>
        <end position="76"/>
    </location>
</feature>
<gene>
    <name evidence="7" type="ORF">HO173_005679</name>
</gene>
<accession>A0A8H6FWE5</accession>
<evidence type="ECO:0000256" key="5">
    <source>
        <dbReference type="SAM" id="MobiDB-lite"/>
    </source>
</evidence>
<evidence type="ECO:0000256" key="6">
    <source>
        <dbReference type="SAM" id="Phobius"/>
    </source>
</evidence>